<keyword evidence="18" id="KW-1185">Reference proteome</keyword>
<dbReference type="InterPro" id="IPR002058">
    <property type="entry name" value="PAP_assoc"/>
</dbReference>
<evidence type="ECO:0000313" key="18">
    <source>
        <dbReference type="Proteomes" id="UP000005666"/>
    </source>
</evidence>
<dbReference type="PANTHER" id="PTHR23092">
    <property type="entry name" value="POLY(A) RNA POLYMERASE"/>
    <property type="match status" value="1"/>
</dbReference>
<dbReference type="GeneID" id="11532487"/>
<dbReference type="STRING" id="1071381.G8BML0"/>
<evidence type="ECO:0000259" key="16">
    <source>
        <dbReference type="Pfam" id="PF22600"/>
    </source>
</evidence>
<feature type="domain" description="Poly(A) RNA polymerase mitochondrial-like central palm" evidence="16">
    <location>
        <begin position="176"/>
        <end position="308"/>
    </location>
</feature>
<dbReference type="InterPro" id="IPR054708">
    <property type="entry name" value="MTPAP-like_central"/>
</dbReference>
<feature type="region of interest" description="Disordered" evidence="14">
    <location>
        <begin position="121"/>
        <end position="147"/>
    </location>
</feature>
<dbReference type="GO" id="GO:1990817">
    <property type="term" value="F:poly(A) RNA polymerase activity"/>
    <property type="evidence" value="ECO:0007669"/>
    <property type="project" value="UniProtKB-EC"/>
</dbReference>
<sequence length="678" mass="77141">MGSTHSHNSRSAKKHKSKSKSHREKKIRRSSSHRIENTFKVLDNDHEELYDSYTDLIDLSEDNDGEEHNKNMFLVLANRNSDNAANGNEKKITNNPKLIDEETEFKVSGNLEDNHDFIAFSASSEDEQATKNSTHSSEMSDELDQTSMLNEQSSNEYYPWLLNHDHSKQKAVTDWLTQEIKDFTSYISPSREEIKLRNRIIAAIKQAVRDLWSDADLLVFGSYATDLYLPGSDIDCVINSEKGDKESRYNLYILASHLRQLNLATQVEVIAKARVPIIKFVEPKSQIHIDVSFERTNGVEAAKLIREWLDDTPGLRELVLVIKQFLATRRLNNVHTGGLGGFSIICLVFCFLKMHPKIITNAINELDNLGVLLIEFFELYGKNFAYDDVAISVTDGRASYLPKTDFKQLNPSRTSFSLAIQDPNDAMNNISRGSFNIAGIKKAFSSSFELLTRKCFDMDDATFKDRVGESILGNVIKYKGEQRDFKDERSLIQNHAIIENEHYHAKRNRIVCDNDFLDLTSDSEVDIISEEEMYKLNQKVKKKKLMKSKNKEKGVNPAKLIAKKSSSLKNKVLSTVTKTKVHSRKSVSSLMGINDSENESEPITENTKKITTNENSSDHTDNRDNDDDFDSDVKKPHKSKEHLISEKSTIKKTTVDAQTRRNFWLSKGQSMSTTVIGN</sequence>
<accession>G8BML0</accession>
<keyword evidence="11" id="KW-0464">Manganese</keyword>
<dbReference type="GO" id="GO:0043634">
    <property type="term" value="P:polyadenylation-dependent ncRNA catabolic process"/>
    <property type="evidence" value="ECO:0007669"/>
    <property type="project" value="TreeGrafter"/>
</dbReference>
<comment type="cofactor">
    <cofactor evidence="2">
        <name>Mg(2+)</name>
        <dbReference type="ChEBI" id="CHEBI:18420"/>
    </cofactor>
</comment>
<keyword evidence="12" id="KW-0131">Cell cycle</keyword>
<evidence type="ECO:0000256" key="11">
    <source>
        <dbReference type="ARBA" id="ARBA00023211"/>
    </source>
</evidence>
<feature type="domain" description="PAP-associated" evidence="15">
    <location>
        <begin position="368"/>
        <end position="427"/>
    </location>
</feature>
<dbReference type="Gene3D" id="3.30.460.10">
    <property type="entry name" value="Beta Polymerase, domain 2"/>
    <property type="match status" value="1"/>
</dbReference>
<dbReference type="GO" id="GO:0071044">
    <property type="term" value="P:histone mRNA catabolic process"/>
    <property type="evidence" value="ECO:0007669"/>
    <property type="project" value="UniProtKB-ARBA"/>
</dbReference>
<dbReference type="EMBL" id="HE612856">
    <property type="protein sequence ID" value="CCE61138.1"/>
    <property type="molecule type" value="Genomic_DNA"/>
</dbReference>
<gene>
    <name evidence="17" type="primary">TPHA0A00530</name>
    <name evidence="17" type="ordered locus">TPHA_0A00530</name>
</gene>
<dbReference type="Pfam" id="PF22600">
    <property type="entry name" value="MTPAP-like_central"/>
    <property type="match status" value="1"/>
</dbReference>
<dbReference type="GO" id="GO:0051301">
    <property type="term" value="P:cell division"/>
    <property type="evidence" value="ECO:0007669"/>
    <property type="project" value="UniProtKB-KW"/>
</dbReference>
<evidence type="ECO:0000256" key="9">
    <source>
        <dbReference type="ARBA" id="ARBA00022776"/>
    </source>
</evidence>
<evidence type="ECO:0000256" key="5">
    <source>
        <dbReference type="ARBA" id="ARBA00022618"/>
    </source>
</evidence>
<organism evidence="17 18">
    <name type="scientific">Tetrapisispora phaffii (strain ATCC 24235 / CBS 4417 / NBRC 1672 / NRRL Y-8282 / UCD 70-5)</name>
    <name type="common">Yeast</name>
    <name type="synonym">Fabospora phaffii</name>
    <dbReference type="NCBI Taxonomy" id="1071381"/>
    <lineage>
        <taxon>Eukaryota</taxon>
        <taxon>Fungi</taxon>
        <taxon>Dikarya</taxon>
        <taxon>Ascomycota</taxon>
        <taxon>Saccharomycotina</taxon>
        <taxon>Saccharomycetes</taxon>
        <taxon>Saccharomycetales</taxon>
        <taxon>Saccharomycetaceae</taxon>
        <taxon>Tetrapisispora</taxon>
    </lineage>
</organism>
<dbReference type="SUPFAM" id="SSF81301">
    <property type="entry name" value="Nucleotidyltransferase"/>
    <property type="match status" value="1"/>
</dbReference>
<name>G8BML0_TETPH</name>
<dbReference type="AlphaFoldDB" id="G8BML0"/>
<evidence type="ECO:0000256" key="10">
    <source>
        <dbReference type="ARBA" id="ARBA00022842"/>
    </source>
</evidence>
<comment type="similarity">
    <text evidence="3">Belongs to the DNA polymerase type-B-like family.</text>
</comment>
<dbReference type="GO" id="GO:0071039">
    <property type="term" value="P:nuclear polyadenylation-dependent CUT catabolic process"/>
    <property type="evidence" value="ECO:0007669"/>
    <property type="project" value="UniProtKB-ARBA"/>
</dbReference>
<dbReference type="GO" id="GO:0071051">
    <property type="term" value="P:poly(A)-dependent snoRNA 3'-end processing"/>
    <property type="evidence" value="ECO:0007669"/>
    <property type="project" value="UniProtKB-ARBA"/>
</dbReference>
<comment type="catalytic activity">
    <reaction evidence="13">
        <text>RNA(n) + ATP = RNA(n)-3'-adenine ribonucleotide + diphosphate</text>
        <dbReference type="Rhea" id="RHEA:11332"/>
        <dbReference type="Rhea" id="RHEA-COMP:14527"/>
        <dbReference type="Rhea" id="RHEA-COMP:17347"/>
        <dbReference type="ChEBI" id="CHEBI:30616"/>
        <dbReference type="ChEBI" id="CHEBI:33019"/>
        <dbReference type="ChEBI" id="CHEBI:140395"/>
        <dbReference type="ChEBI" id="CHEBI:173115"/>
        <dbReference type="EC" id="2.7.7.19"/>
    </reaction>
</comment>
<dbReference type="OMA" id="ICMVYSF"/>
<dbReference type="Gene3D" id="1.10.1410.10">
    <property type="match status" value="1"/>
</dbReference>
<dbReference type="FunFam" id="1.10.1410.10:FF:000003">
    <property type="entry name" value="non-canonical poly(A) RNA polymerase PAPD7"/>
    <property type="match status" value="1"/>
</dbReference>
<dbReference type="RefSeq" id="XP_003683572.1">
    <property type="nucleotide sequence ID" value="XM_003683524.1"/>
</dbReference>
<dbReference type="GO" id="GO:0005730">
    <property type="term" value="C:nucleolus"/>
    <property type="evidence" value="ECO:0007669"/>
    <property type="project" value="TreeGrafter"/>
</dbReference>
<dbReference type="GO" id="GO:0071035">
    <property type="term" value="P:nuclear polyadenylation-dependent rRNA catabolic process"/>
    <property type="evidence" value="ECO:0007669"/>
    <property type="project" value="UniProtKB-ARBA"/>
</dbReference>
<reference evidence="17 18" key="1">
    <citation type="journal article" date="2011" name="Proc. Natl. Acad. Sci. U.S.A.">
        <title>Evolutionary erosion of yeast sex chromosomes by mating-type switching accidents.</title>
        <authorList>
            <person name="Gordon J.L."/>
            <person name="Armisen D."/>
            <person name="Proux-Wera E."/>
            <person name="Oheigeartaigh S.S."/>
            <person name="Byrne K.P."/>
            <person name="Wolfe K.H."/>
        </authorList>
    </citation>
    <scope>NUCLEOTIDE SEQUENCE [LARGE SCALE GENOMIC DNA]</scope>
    <source>
        <strain evidence="18">ATCC 24235 / CBS 4417 / NBRC 1672 / NRRL Y-8282 / UCD 70-5</strain>
    </source>
</reference>
<proteinExistence type="inferred from homology"/>
<evidence type="ECO:0000256" key="4">
    <source>
        <dbReference type="ARBA" id="ARBA00012388"/>
    </source>
</evidence>
<dbReference type="GO" id="GO:0046872">
    <property type="term" value="F:metal ion binding"/>
    <property type="evidence" value="ECO:0007669"/>
    <property type="project" value="UniProtKB-KW"/>
</dbReference>
<dbReference type="Proteomes" id="UP000005666">
    <property type="component" value="Chromosome 1"/>
</dbReference>
<keyword evidence="9" id="KW-0498">Mitosis</keyword>
<dbReference type="GO" id="GO:0071042">
    <property type="term" value="P:nuclear polyadenylation-dependent mRNA catabolic process"/>
    <property type="evidence" value="ECO:0007669"/>
    <property type="project" value="UniProtKB-ARBA"/>
</dbReference>
<dbReference type="PANTHER" id="PTHR23092:SF15">
    <property type="entry name" value="INACTIVE NON-CANONICAL POLY(A) RNA POLYMERASE PROTEIN TRF4-2-RELATED"/>
    <property type="match status" value="1"/>
</dbReference>
<dbReference type="GO" id="GO:0071038">
    <property type="term" value="P:TRAMP-dependent tRNA surveillance pathway"/>
    <property type="evidence" value="ECO:0007669"/>
    <property type="project" value="UniProtKB-ARBA"/>
</dbReference>
<dbReference type="CDD" id="cd05402">
    <property type="entry name" value="NT_PAP_TUTase"/>
    <property type="match status" value="1"/>
</dbReference>
<dbReference type="EC" id="2.7.7.19" evidence="4"/>
<evidence type="ECO:0000256" key="6">
    <source>
        <dbReference type="ARBA" id="ARBA00022679"/>
    </source>
</evidence>
<dbReference type="GO" id="GO:0031499">
    <property type="term" value="C:TRAMP complex"/>
    <property type="evidence" value="ECO:0007669"/>
    <property type="project" value="TreeGrafter"/>
</dbReference>
<dbReference type="InterPro" id="IPR043519">
    <property type="entry name" value="NT_sf"/>
</dbReference>
<keyword evidence="10" id="KW-0460">Magnesium</keyword>
<evidence type="ECO:0000256" key="1">
    <source>
        <dbReference type="ARBA" id="ARBA00001936"/>
    </source>
</evidence>
<dbReference type="KEGG" id="tpf:TPHA_0A00530"/>
<dbReference type="GO" id="GO:0034475">
    <property type="term" value="P:U4 snRNA 3'-end processing"/>
    <property type="evidence" value="ECO:0007669"/>
    <property type="project" value="UniProtKB-ARBA"/>
</dbReference>
<dbReference type="FunFam" id="3.30.460.10:FF:000006">
    <property type="entry name" value="non-canonical poly(A) RNA polymerase PAPD5"/>
    <property type="match status" value="1"/>
</dbReference>
<feature type="region of interest" description="Disordered" evidence="14">
    <location>
        <begin position="577"/>
        <end position="645"/>
    </location>
</feature>
<evidence type="ECO:0000259" key="15">
    <source>
        <dbReference type="Pfam" id="PF03828"/>
    </source>
</evidence>
<evidence type="ECO:0000256" key="12">
    <source>
        <dbReference type="ARBA" id="ARBA00023306"/>
    </source>
</evidence>
<feature type="compositionally biased region" description="Basic residues" evidence="14">
    <location>
        <begin position="7"/>
        <end position="32"/>
    </location>
</feature>
<evidence type="ECO:0000256" key="8">
    <source>
        <dbReference type="ARBA" id="ARBA00022723"/>
    </source>
</evidence>
<keyword evidence="8" id="KW-0479">Metal-binding</keyword>
<evidence type="ECO:0000256" key="14">
    <source>
        <dbReference type="SAM" id="MobiDB-lite"/>
    </source>
</evidence>
<evidence type="ECO:0000256" key="2">
    <source>
        <dbReference type="ARBA" id="ARBA00001946"/>
    </source>
</evidence>
<dbReference type="HOGENOM" id="CLU_013572_5_0_1"/>
<comment type="cofactor">
    <cofactor evidence="1">
        <name>Mn(2+)</name>
        <dbReference type="ChEBI" id="CHEBI:29035"/>
    </cofactor>
</comment>
<feature type="region of interest" description="Disordered" evidence="14">
    <location>
        <begin position="1"/>
        <end position="35"/>
    </location>
</feature>
<keyword evidence="7" id="KW-0548">Nucleotidyltransferase</keyword>
<protein>
    <recommendedName>
        <fullName evidence="4">polynucleotide adenylyltransferase</fullName>
        <ecNumber evidence="4">2.7.7.19</ecNumber>
    </recommendedName>
</protein>
<dbReference type="Pfam" id="PF03828">
    <property type="entry name" value="PAP_assoc"/>
    <property type="match status" value="1"/>
</dbReference>
<keyword evidence="5" id="KW-0132">Cell division</keyword>
<evidence type="ECO:0000256" key="7">
    <source>
        <dbReference type="ARBA" id="ARBA00022695"/>
    </source>
</evidence>
<evidence type="ECO:0000256" key="13">
    <source>
        <dbReference type="ARBA" id="ARBA00048830"/>
    </source>
</evidence>
<dbReference type="InterPro" id="IPR045862">
    <property type="entry name" value="Trf4-like"/>
</dbReference>
<keyword evidence="6" id="KW-0808">Transferase</keyword>
<dbReference type="SUPFAM" id="SSF81631">
    <property type="entry name" value="PAP/OAS1 substrate-binding domain"/>
    <property type="match status" value="1"/>
</dbReference>
<dbReference type="eggNOG" id="KOG1906">
    <property type="taxonomic scope" value="Eukaryota"/>
</dbReference>
<dbReference type="GO" id="GO:0071036">
    <property type="term" value="P:nuclear polyadenylation-dependent snoRNA catabolic process"/>
    <property type="evidence" value="ECO:0007669"/>
    <property type="project" value="UniProtKB-ARBA"/>
</dbReference>
<dbReference type="GO" id="GO:0003729">
    <property type="term" value="F:mRNA binding"/>
    <property type="evidence" value="ECO:0007669"/>
    <property type="project" value="TreeGrafter"/>
</dbReference>
<dbReference type="GO" id="GO:0071037">
    <property type="term" value="P:nuclear polyadenylation-dependent snRNA catabolic process"/>
    <property type="evidence" value="ECO:0007669"/>
    <property type="project" value="UniProtKB-ARBA"/>
</dbReference>
<evidence type="ECO:0000313" key="17">
    <source>
        <dbReference type="EMBL" id="CCE61138.1"/>
    </source>
</evidence>
<evidence type="ECO:0000256" key="3">
    <source>
        <dbReference type="ARBA" id="ARBA00008593"/>
    </source>
</evidence>
<feature type="compositionally biased region" description="Low complexity" evidence="14">
    <location>
        <begin position="603"/>
        <end position="615"/>
    </location>
</feature>
<dbReference type="OrthoDB" id="273917at2759"/>